<feature type="region of interest" description="Disordered" evidence="11">
    <location>
        <begin position="251"/>
        <end position="307"/>
    </location>
</feature>
<dbReference type="FunFam" id="2.40.160.120:FF:000001">
    <property type="entry name" value="Oxysterol-binding protein"/>
    <property type="match status" value="1"/>
</dbReference>
<dbReference type="Pfam" id="PF01237">
    <property type="entry name" value="Oxysterol_BP"/>
    <property type="match status" value="1"/>
</dbReference>
<dbReference type="InterPro" id="IPR001849">
    <property type="entry name" value="PH_domain"/>
</dbReference>
<dbReference type="InterPro" id="IPR011993">
    <property type="entry name" value="PH-like_dom_sf"/>
</dbReference>
<feature type="compositionally biased region" description="Low complexity" evidence="11">
    <location>
        <begin position="7"/>
        <end position="19"/>
    </location>
</feature>
<dbReference type="AlphaFoldDB" id="A0A914C0Q4"/>
<comment type="similarity">
    <text evidence="2 8">Belongs to the OSBP family.</text>
</comment>
<dbReference type="InterPro" id="IPR018494">
    <property type="entry name" value="Oxysterol-bd_CS"/>
</dbReference>
<dbReference type="PROSITE" id="PS01013">
    <property type="entry name" value="OSBP"/>
    <property type="match status" value="1"/>
</dbReference>
<keyword evidence="10" id="KW-0175">Coiled coil</keyword>
<evidence type="ECO:0000256" key="7">
    <source>
        <dbReference type="ARBA" id="ARBA00023121"/>
    </source>
</evidence>
<dbReference type="PANTHER" id="PTHR10972:SF205">
    <property type="entry name" value="OXYSTEROL-BINDING PROTEIN 1"/>
    <property type="match status" value="1"/>
</dbReference>
<feature type="compositionally biased region" description="Basic and acidic residues" evidence="11">
    <location>
        <begin position="282"/>
        <end position="293"/>
    </location>
</feature>
<dbReference type="InterPro" id="IPR041680">
    <property type="entry name" value="PH_8"/>
</dbReference>
<evidence type="ECO:0000313" key="14">
    <source>
        <dbReference type="WBParaSite" id="ACRNAN_Path_1448.g5682.t2"/>
    </source>
</evidence>
<evidence type="ECO:0000256" key="11">
    <source>
        <dbReference type="SAM" id="MobiDB-lite"/>
    </source>
</evidence>
<evidence type="ECO:0000256" key="4">
    <source>
        <dbReference type="ARBA" id="ARBA00022490"/>
    </source>
</evidence>
<feature type="domain" description="PH" evidence="12">
    <location>
        <begin position="29"/>
        <end position="123"/>
    </location>
</feature>
<accession>A0A914C0Q4</accession>
<dbReference type="GO" id="GO:0097038">
    <property type="term" value="C:perinuclear endoplasmic reticulum"/>
    <property type="evidence" value="ECO:0007669"/>
    <property type="project" value="TreeGrafter"/>
</dbReference>
<protein>
    <recommendedName>
        <fullName evidence="9">Oxysterol-binding protein</fullName>
    </recommendedName>
</protein>
<dbReference type="GO" id="GO:0005829">
    <property type="term" value="C:cytosol"/>
    <property type="evidence" value="ECO:0007669"/>
    <property type="project" value="TreeGrafter"/>
</dbReference>
<dbReference type="GO" id="GO:0032934">
    <property type="term" value="F:sterol binding"/>
    <property type="evidence" value="ECO:0007669"/>
    <property type="project" value="TreeGrafter"/>
</dbReference>
<dbReference type="InterPro" id="IPR037239">
    <property type="entry name" value="OSBP_sf"/>
</dbReference>
<dbReference type="SMART" id="SM00233">
    <property type="entry name" value="PH"/>
    <property type="match status" value="1"/>
</dbReference>
<dbReference type="GO" id="GO:0120009">
    <property type="term" value="P:intermembrane lipid transfer"/>
    <property type="evidence" value="ECO:0007669"/>
    <property type="project" value="UniProtKB-ARBA"/>
</dbReference>
<evidence type="ECO:0000256" key="8">
    <source>
        <dbReference type="RuleBase" id="RU003844"/>
    </source>
</evidence>
<proteinExistence type="inferred from homology"/>
<sequence>MPKKGGSPNSSNFDDSSNSIHTPPNNSGTIVKAGYLQKWTNYIKGYRQRWFVLDSNGNFSYYRNCNEVGLACRGSLNLQEARIHTDPTTNNLIISASSQSVHLKAQNEIDRQQWLTALEHARHRAIKQADSEEDEESMMNSMQDVKAVLDHVNNSLNTKIDELRSIEKQLKKHATELTKFLGKTEEARQYHEKYSQLKKSIEAMVNTSEELVELTVKDSRTLTRYANNEHEQRIRLQEQIETLAKQHSNLERAAFSSSTSGEQPPYLDSDEETFVDANDGSDDFKSMENERKSGSSRQESFSDEHDAEIFNAEIVTPRGNELSLENSMTPAIRNGARKRREAIPERPQITISLWSIMRNCIGKELTKIPMPVNFNEPLSMLQRLTEDLEYAYLLDRAAEKTDPLEQICYIASYAVSSYSTTGTRTTKPFNPLLGETYECDRTDDLGWKSFTEQVSHHPPATAHHANGKKWIMHQDFTMTSRFRGKYLSVTPTGITHVKFKDQPNWYTYRKITTTVHNIIVGKLWIDNHGEMQIENHYTGDKCILKFHAYSYFSSEKPRKVSGIVKDKNGVARWLIQGYWDKSIDILQVTKQEKGAKTVLETELPRRVWTINPPYPNSEKMYHFTKLALELNEPEEGVAPTDSRLRLDQRWMEEGRWDEANSKKQELEERQRTVRKKREAEAERAMQQGLPYPEYTPCWFEKTQDESTGSVIYTFKGDYWDCKTRREWSRCPSIF</sequence>
<evidence type="ECO:0000259" key="12">
    <source>
        <dbReference type="PROSITE" id="PS50003"/>
    </source>
</evidence>
<feature type="coiled-coil region" evidence="10">
    <location>
        <begin position="115"/>
        <end position="176"/>
    </location>
</feature>
<feature type="region of interest" description="Disordered" evidence="11">
    <location>
        <begin position="1"/>
        <end position="27"/>
    </location>
</feature>
<evidence type="ECO:0000256" key="9">
    <source>
        <dbReference type="RuleBase" id="RU003845"/>
    </source>
</evidence>
<keyword evidence="7" id="KW-0446">Lipid-binding</keyword>
<keyword evidence="6 9" id="KW-0445">Lipid transport</keyword>
<organism evidence="13 14">
    <name type="scientific">Acrobeloides nanus</name>
    <dbReference type="NCBI Taxonomy" id="290746"/>
    <lineage>
        <taxon>Eukaryota</taxon>
        <taxon>Metazoa</taxon>
        <taxon>Ecdysozoa</taxon>
        <taxon>Nematoda</taxon>
        <taxon>Chromadorea</taxon>
        <taxon>Rhabditida</taxon>
        <taxon>Tylenchina</taxon>
        <taxon>Cephalobomorpha</taxon>
        <taxon>Cephaloboidea</taxon>
        <taxon>Cephalobidae</taxon>
        <taxon>Acrobeloides</taxon>
    </lineage>
</organism>
<dbReference type="WBParaSite" id="ACRNAN_Path_1448.g5682.t2">
    <property type="protein sequence ID" value="ACRNAN_Path_1448.g5682.t2"/>
    <property type="gene ID" value="ACRNAN_Path_1448.g5682"/>
</dbReference>
<dbReference type="PANTHER" id="PTHR10972">
    <property type="entry name" value="OXYSTEROL-BINDING PROTEIN-RELATED"/>
    <property type="match status" value="1"/>
</dbReference>
<evidence type="ECO:0000256" key="1">
    <source>
        <dbReference type="ARBA" id="ARBA00004496"/>
    </source>
</evidence>
<dbReference type="InterPro" id="IPR000648">
    <property type="entry name" value="Oxysterol-bd"/>
</dbReference>
<dbReference type="SUPFAM" id="SSF144000">
    <property type="entry name" value="Oxysterol-binding protein-like"/>
    <property type="match status" value="1"/>
</dbReference>
<keyword evidence="4" id="KW-0963">Cytoplasm</keyword>
<keyword evidence="3 9" id="KW-0813">Transport</keyword>
<feature type="coiled-coil region" evidence="10">
    <location>
        <begin position="656"/>
        <end position="683"/>
    </location>
</feature>
<dbReference type="Gene3D" id="2.30.29.30">
    <property type="entry name" value="Pleckstrin-homology domain (PH domain)/Phosphotyrosine-binding domain (PTB)"/>
    <property type="match status" value="1"/>
</dbReference>
<dbReference type="Proteomes" id="UP000887540">
    <property type="component" value="Unplaced"/>
</dbReference>
<evidence type="ECO:0000313" key="13">
    <source>
        <dbReference type="Proteomes" id="UP000887540"/>
    </source>
</evidence>
<dbReference type="Pfam" id="PF15409">
    <property type="entry name" value="PH_8"/>
    <property type="match status" value="1"/>
</dbReference>
<dbReference type="Gene3D" id="2.40.160.120">
    <property type="match status" value="1"/>
</dbReference>
<dbReference type="PROSITE" id="PS50003">
    <property type="entry name" value="PH_DOMAIN"/>
    <property type="match status" value="1"/>
</dbReference>
<evidence type="ECO:0000256" key="5">
    <source>
        <dbReference type="ARBA" id="ARBA00022553"/>
    </source>
</evidence>
<dbReference type="GO" id="GO:0005886">
    <property type="term" value="C:plasma membrane"/>
    <property type="evidence" value="ECO:0007669"/>
    <property type="project" value="TreeGrafter"/>
</dbReference>
<name>A0A914C0Q4_9BILA</name>
<evidence type="ECO:0000256" key="10">
    <source>
        <dbReference type="SAM" id="Coils"/>
    </source>
</evidence>
<evidence type="ECO:0000256" key="6">
    <source>
        <dbReference type="ARBA" id="ARBA00023055"/>
    </source>
</evidence>
<keyword evidence="13" id="KW-1185">Reference proteome</keyword>
<evidence type="ECO:0000256" key="2">
    <source>
        <dbReference type="ARBA" id="ARBA00008842"/>
    </source>
</evidence>
<comment type="subcellular location">
    <subcellularLocation>
        <location evidence="1">Cytoplasm</location>
    </subcellularLocation>
</comment>
<keyword evidence="5" id="KW-0597">Phosphoprotein</keyword>
<evidence type="ECO:0000256" key="3">
    <source>
        <dbReference type="ARBA" id="ARBA00022448"/>
    </source>
</evidence>
<dbReference type="SUPFAM" id="SSF50729">
    <property type="entry name" value="PH domain-like"/>
    <property type="match status" value="1"/>
</dbReference>
<reference evidence="14" key="1">
    <citation type="submission" date="2022-11" db="UniProtKB">
        <authorList>
            <consortium name="WormBaseParasite"/>
        </authorList>
    </citation>
    <scope>IDENTIFICATION</scope>
</reference>